<sequence length="1421" mass="149695">MASRGGYDGGSATGGKIRRRPPSRVAAASPYALPAAPTHPASYGRLARPSHLRWRIAPPLLCVSQAASSARRAYAFGTRVGRRSLLAAAAAFSGFHQTHTSWFWNVENDILEEENGGGTANHAEVAESDTLADEVNVQLHMFGAAMMNRVAGEVDGGDVVVVDQRGSGDRTPELAKKLPEPDALRHGIGHAAVFCLRVGARDSRLALRKPGHERAAEEDTVARRRPVSVRAPGPVGIGVHPKIQCLGSMKVEPERDSAMDVPQGALEQGDSRECHAYAGKSAKLHRRARGGSPSDNPTSFVALEGAISTGFATIDPLASYYISTRWSGNQLPSTVAGESCKLVAHGGEPVGIVERCADRARNGRDGSGGGGVDHANEVVGILRVGAENTSVSGCGKGFGPEASWERSMKEECADAPVQSAEHALRLAVLLASVRAREPEHGAMRGEQRADGEVVELAPVVSLQRQNWALELSLDVCIERGEHIDDLGFATKGERPNIEEGAGLQKSRQGRARGEVRDGAVVLAPEAAQHVEELLCLADGLTEIAELAGEGFQTCEVPHHRQVALDDGVVLRVDVHGAGELVGAEDLLDGRPENGGGVVRLHDNVEQLRRDHGVEPVHDAMVDHGPLRIAMARSGRGNEWSPTPNMPTMNLSTDNPENYPIDGDDILSSCFNGSMDLEELLKQKTFTRQGPVSSRDICGTVSSSYQTANSVHTFGRQLLKRKNIALNNETVSVGPIRKMHQRYNRISSLSETWPGYRKYPGNDASKLDEGFEHSTQTQKRLRLAEVDDGTLCICGNSFVQAPVQSTEMAAKILKQLDTLVPSPPEKESTPEMKQKHGNALDVEDSISRRKEIPSQGSLLESSLSFIPAAIDGKTVDAMSNGSALLESKSSSELITSPKDSLEVDHCSGSIEIVKSYSPIQEHTANNSGTTNKENPPTASLRSYSPSNLVLSSEIKRTKMLASSNGFSFPVTAAPGAHSQAPPTPTMASPPALHVGKHKSSALPSVPVTSPESAPRILKRVSEESSISDKHNKKLNGEIPPVSSKGAGHVASFTSNPVFTVANSKPTTLSNGLEHTSKSTASAVLASNRPNYSFLSTNTASSQSARAPTSGSANAPFNFSPKFGGASLLAAQNKSKAGSSSAPFNFSPQFGSVNLVVSLDKSKVTSPESTLLSGNQFAQPGNNNSLCTQSSASKSHMMSPEESNMGSLPFGSAPLSPSPFSLSSVVSSTAASGTTSVITTSPLPLPSMASSALGSSKAFSVSPIFGSSPITIAPSSFGMPDNGSAMSISPSSAVFSFTSATPTIPDPPSSTPLFGSTIPTIGFSTGTGQMTVGNNQTLSVTAPPFGFQSNSLSTPAFSGFQSNSLSTPAFSMPATQFASTSTTSPGIFQFGQQNQASSGVFSMGTVRDNDKSGRRIVKVKRKK</sequence>
<feature type="region of interest" description="Disordered" evidence="1">
    <location>
        <begin position="972"/>
        <end position="1045"/>
    </location>
</feature>
<evidence type="ECO:0000313" key="2">
    <source>
        <dbReference type="EMBL" id="EMS49929.1"/>
    </source>
</evidence>
<feature type="region of interest" description="Disordered" evidence="1">
    <location>
        <begin position="1397"/>
        <end position="1421"/>
    </location>
</feature>
<feature type="compositionally biased region" description="Basic and acidic residues" evidence="1">
    <location>
        <begin position="823"/>
        <end position="833"/>
    </location>
</feature>
<feature type="region of interest" description="Disordered" evidence="1">
    <location>
        <begin position="916"/>
        <end position="943"/>
    </location>
</feature>
<name>M7ZPC5_TRIUA</name>
<dbReference type="PANTHER" id="PTHR33416">
    <property type="entry name" value="NUCLEAR PORE COMPLEX PROTEIN NUP1"/>
    <property type="match status" value="1"/>
</dbReference>
<dbReference type="eggNOG" id="KOG0845">
    <property type="taxonomic scope" value="Eukaryota"/>
</dbReference>
<accession>M7ZPC5</accession>
<feature type="compositionally biased region" description="Polar residues" evidence="1">
    <location>
        <begin position="1180"/>
        <end position="1203"/>
    </location>
</feature>
<evidence type="ECO:0008006" key="3">
    <source>
        <dbReference type="Google" id="ProtNLM"/>
    </source>
</evidence>
<protein>
    <recommendedName>
        <fullName evidence="3">Nuclear pore complex protein NUP1</fullName>
    </recommendedName>
</protein>
<feature type="compositionally biased region" description="Basic residues" evidence="1">
    <location>
        <begin position="1412"/>
        <end position="1421"/>
    </location>
</feature>
<dbReference type="PANTHER" id="PTHR33416:SF16">
    <property type="entry name" value="NUCLEAR PORE COMPLEX PROTEIN NUP1"/>
    <property type="match status" value="1"/>
</dbReference>
<dbReference type="EMBL" id="KD237020">
    <property type="protein sequence ID" value="EMS49929.1"/>
    <property type="molecule type" value="Genomic_DNA"/>
</dbReference>
<feature type="compositionally biased region" description="Gly residues" evidence="1">
    <location>
        <begin position="1"/>
        <end position="13"/>
    </location>
</feature>
<evidence type="ECO:0000256" key="1">
    <source>
        <dbReference type="SAM" id="MobiDB-lite"/>
    </source>
</evidence>
<feature type="region of interest" description="Disordered" evidence="1">
    <location>
        <begin position="1"/>
        <end position="24"/>
    </location>
</feature>
<reference evidence="2" key="1">
    <citation type="journal article" date="2013" name="Nature">
        <title>Draft genome of the wheat A-genome progenitor Triticum urartu.</title>
        <authorList>
            <person name="Ling H.Q."/>
            <person name="Zhao S."/>
            <person name="Liu D."/>
            <person name="Wang J."/>
            <person name="Sun H."/>
            <person name="Zhang C."/>
            <person name="Fan H."/>
            <person name="Li D."/>
            <person name="Dong L."/>
            <person name="Tao Y."/>
            <person name="Gao C."/>
            <person name="Wu H."/>
            <person name="Li Y."/>
            <person name="Cui Y."/>
            <person name="Guo X."/>
            <person name="Zheng S."/>
            <person name="Wang B."/>
            <person name="Yu K."/>
            <person name="Liang Q."/>
            <person name="Yang W."/>
            <person name="Lou X."/>
            <person name="Chen J."/>
            <person name="Feng M."/>
            <person name="Jian J."/>
            <person name="Zhang X."/>
            <person name="Luo G."/>
            <person name="Jiang Y."/>
            <person name="Liu J."/>
            <person name="Wang Z."/>
            <person name="Sha Y."/>
            <person name="Zhang B."/>
            <person name="Wu H."/>
            <person name="Tang D."/>
            <person name="Shen Q."/>
            <person name="Xue P."/>
            <person name="Zou S."/>
            <person name="Wang X."/>
            <person name="Liu X."/>
            <person name="Wang F."/>
            <person name="Yang Y."/>
            <person name="An X."/>
            <person name="Dong Z."/>
            <person name="Zhang K."/>
            <person name="Zhang X."/>
            <person name="Luo M.C."/>
            <person name="Dvorak J."/>
            <person name="Tong Y."/>
            <person name="Wang J."/>
            <person name="Yang H."/>
            <person name="Li Z."/>
            <person name="Wang D."/>
            <person name="Zhang A."/>
            <person name="Wang J."/>
        </authorList>
    </citation>
    <scope>NUCLEOTIDE SEQUENCE</scope>
</reference>
<feature type="compositionally biased region" description="Basic and acidic residues" evidence="1">
    <location>
        <begin position="1018"/>
        <end position="1028"/>
    </location>
</feature>
<feature type="region of interest" description="Disordered" evidence="1">
    <location>
        <begin position="1180"/>
        <end position="1208"/>
    </location>
</feature>
<proteinExistence type="predicted"/>
<gene>
    <name evidence="2" type="ORF">TRIUR3_29117</name>
</gene>
<dbReference type="GO" id="GO:0005635">
    <property type="term" value="C:nuclear envelope"/>
    <property type="evidence" value="ECO:0007669"/>
    <property type="project" value="TreeGrafter"/>
</dbReference>
<feature type="region of interest" description="Disordered" evidence="1">
    <location>
        <begin position="819"/>
        <end position="840"/>
    </location>
</feature>
<dbReference type="STRING" id="4572.M7ZPC5"/>
<organism evidence="2">
    <name type="scientific">Triticum urartu</name>
    <name type="common">Red wild einkorn</name>
    <name type="synonym">Crithodium urartu</name>
    <dbReference type="NCBI Taxonomy" id="4572"/>
    <lineage>
        <taxon>Eukaryota</taxon>
        <taxon>Viridiplantae</taxon>
        <taxon>Streptophyta</taxon>
        <taxon>Embryophyta</taxon>
        <taxon>Tracheophyta</taxon>
        <taxon>Spermatophyta</taxon>
        <taxon>Magnoliopsida</taxon>
        <taxon>Liliopsida</taxon>
        <taxon>Poales</taxon>
        <taxon>Poaceae</taxon>
        <taxon>BOP clade</taxon>
        <taxon>Pooideae</taxon>
        <taxon>Triticodae</taxon>
        <taxon>Triticeae</taxon>
        <taxon>Triticinae</taxon>
        <taxon>Triticum</taxon>
    </lineage>
</organism>
<dbReference type="GO" id="GO:0071763">
    <property type="term" value="P:nuclear membrane organization"/>
    <property type="evidence" value="ECO:0007669"/>
    <property type="project" value="TreeGrafter"/>
</dbReference>